<dbReference type="SUPFAM" id="SSF53784">
    <property type="entry name" value="Phosphofructokinase"/>
    <property type="match status" value="1"/>
</dbReference>
<dbReference type="AlphaFoldDB" id="A0AA36MXY3"/>
<accession>A0AA36MXY3</accession>
<dbReference type="InterPro" id="IPR035966">
    <property type="entry name" value="PKF_sf"/>
</dbReference>
<proteinExistence type="predicted"/>
<dbReference type="Proteomes" id="UP001178507">
    <property type="component" value="Unassembled WGS sequence"/>
</dbReference>
<dbReference type="GO" id="GO:0003872">
    <property type="term" value="F:6-phosphofructokinase activity"/>
    <property type="evidence" value="ECO:0007669"/>
    <property type="project" value="InterPro"/>
</dbReference>
<dbReference type="InterPro" id="IPR050929">
    <property type="entry name" value="PFKA"/>
</dbReference>
<sequence>MQTYTIRAVPANTNDSVYCSVLGSHAVHVALAGYTGVVVGKVDERFVMLPNHAITKAPKRRVELKSSVFERMLATTGQPNLAPGPGDDWALLPPPPPAKPEIPLPTPPEMLSFAAWNGLNVEEESADAEGPMRDVALKTFNGFGEMTEQRALQRSDLLQDKGQVRKLEVMRLSDNYPAAEVASPLCPSAGFLDNESWTARALHLGGTPS</sequence>
<organism evidence="1 2">
    <name type="scientific">Effrenium voratum</name>
    <dbReference type="NCBI Taxonomy" id="2562239"/>
    <lineage>
        <taxon>Eukaryota</taxon>
        <taxon>Sar</taxon>
        <taxon>Alveolata</taxon>
        <taxon>Dinophyceae</taxon>
        <taxon>Suessiales</taxon>
        <taxon>Symbiodiniaceae</taxon>
        <taxon>Effrenium</taxon>
    </lineage>
</organism>
<dbReference type="EMBL" id="CAUJNA010001046">
    <property type="protein sequence ID" value="CAJ1383776.1"/>
    <property type="molecule type" value="Genomic_DNA"/>
</dbReference>
<comment type="caution">
    <text evidence="1">The sequence shown here is derived from an EMBL/GenBank/DDBJ whole genome shotgun (WGS) entry which is preliminary data.</text>
</comment>
<evidence type="ECO:0000313" key="1">
    <source>
        <dbReference type="EMBL" id="CAJ1383776.1"/>
    </source>
</evidence>
<dbReference type="PANTHER" id="PTHR45770">
    <property type="entry name" value="ATP-DEPENDENT 6-PHOSPHOFRUCTOKINASE 1"/>
    <property type="match status" value="1"/>
</dbReference>
<evidence type="ECO:0000313" key="2">
    <source>
        <dbReference type="Proteomes" id="UP001178507"/>
    </source>
</evidence>
<name>A0AA36MXY3_9DINO</name>
<gene>
    <name evidence="1" type="ORF">EVOR1521_LOCUS10799</name>
</gene>
<keyword evidence="2" id="KW-1185">Reference proteome</keyword>
<protein>
    <submittedName>
        <fullName evidence="1">Uncharacterized protein</fullName>
    </submittedName>
</protein>
<reference evidence="1" key="1">
    <citation type="submission" date="2023-08" db="EMBL/GenBank/DDBJ databases">
        <authorList>
            <person name="Chen Y."/>
            <person name="Shah S."/>
            <person name="Dougan E. K."/>
            <person name="Thang M."/>
            <person name="Chan C."/>
        </authorList>
    </citation>
    <scope>NUCLEOTIDE SEQUENCE</scope>
</reference>